<comment type="caution">
    <text evidence="2">The sequence shown here is derived from an EMBL/GenBank/DDBJ whole genome shotgun (WGS) entry which is preliminary data.</text>
</comment>
<feature type="chain" id="PRO_5039523497" evidence="1">
    <location>
        <begin position="30"/>
        <end position="271"/>
    </location>
</feature>
<evidence type="ECO:0000313" key="3">
    <source>
        <dbReference type="Proteomes" id="UP000579153"/>
    </source>
</evidence>
<feature type="signal peptide" evidence="1">
    <location>
        <begin position="1"/>
        <end position="29"/>
    </location>
</feature>
<proteinExistence type="predicted"/>
<dbReference type="Proteomes" id="UP000579153">
    <property type="component" value="Unassembled WGS sequence"/>
</dbReference>
<reference evidence="2 3" key="1">
    <citation type="submission" date="2020-08" db="EMBL/GenBank/DDBJ databases">
        <title>Sequencing the genomes of 1000 actinobacteria strains.</title>
        <authorList>
            <person name="Klenk H.-P."/>
        </authorList>
    </citation>
    <scope>NUCLEOTIDE SEQUENCE [LARGE SCALE GENOMIC DNA]</scope>
    <source>
        <strain evidence="2 3">DSM 45507</strain>
    </source>
</reference>
<dbReference type="InterPro" id="IPR049511">
    <property type="entry name" value="PGH-like_rpt"/>
</dbReference>
<name>A0A7W9LB55_9ACTN</name>
<accession>A0A7W9LB55</accession>
<dbReference type="RefSeq" id="WP_185070934.1">
    <property type="nucleotide sequence ID" value="NZ_JACHMB010000001.1"/>
</dbReference>
<sequence>MRTTSKIAALLIGMTVPVAVVVPAAGAQARPAWVAYHGLTAEQSVARVKQLRDQGFRPITVNVSDGERYAAVWVKGGSPANWGLWQGMSAEEYQQRFDQGLKEGAQPVSVSATGPSDAPVFTAVFEKRRGKFFARSNLTPAQFAAANKRATAQGLALTSVDVYGTPDDLRYVGVWTVNTGGAWYYTYGKSRKQHEAAFYAKKKQGFRPVKVAVAPDGTYTAVWRKDGVRSWAHYVDMTSSGYQKRFDDLKTKGLSPVQVNAENGLYAAIWQ</sequence>
<keyword evidence="1" id="KW-0732">Signal</keyword>
<dbReference type="EMBL" id="JACHMB010000001">
    <property type="protein sequence ID" value="MBB5777359.1"/>
    <property type="molecule type" value="Genomic_DNA"/>
</dbReference>
<evidence type="ECO:0000313" key="2">
    <source>
        <dbReference type="EMBL" id="MBB5777359.1"/>
    </source>
</evidence>
<keyword evidence="2" id="KW-0449">Lipoprotein</keyword>
<gene>
    <name evidence="2" type="ORF">HD596_004115</name>
</gene>
<evidence type="ECO:0000256" key="1">
    <source>
        <dbReference type="SAM" id="SignalP"/>
    </source>
</evidence>
<dbReference type="Pfam" id="PF17660">
    <property type="entry name" value="BTRD1"/>
    <property type="match status" value="5"/>
</dbReference>
<dbReference type="AlphaFoldDB" id="A0A7W9LB55"/>
<protein>
    <submittedName>
        <fullName evidence="2">Putative lipoprotein with Yx(FWY)xxD motif</fullName>
    </submittedName>
</protein>
<keyword evidence="3" id="KW-1185">Reference proteome</keyword>
<organism evidence="2 3">
    <name type="scientific">Nonomuraea jabiensis</name>
    <dbReference type="NCBI Taxonomy" id="882448"/>
    <lineage>
        <taxon>Bacteria</taxon>
        <taxon>Bacillati</taxon>
        <taxon>Actinomycetota</taxon>
        <taxon>Actinomycetes</taxon>
        <taxon>Streptosporangiales</taxon>
        <taxon>Streptosporangiaceae</taxon>
        <taxon>Nonomuraea</taxon>
    </lineage>
</organism>